<dbReference type="InterPro" id="IPR027450">
    <property type="entry name" value="AlkB-like"/>
</dbReference>
<dbReference type="GO" id="GO:0005739">
    <property type="term" value="C:mitochondrion"/>
    <property type="evidence" value="ECO:0007669"/>
    <property type="project" value="TreeGrafter"/>
</dbReference>
<dbReference type="PANTHER" id="PTHR31212">
    <property type="entry name" value="ALPHA-KETOGLUTARATE-DEPENDENT DIOXYGENASE ALKB HOMOLOG 3"/>
    <property type="match status" value="1"/>
</dbReference>
<dbReference type="Pfam" id="PF13532">
    <property type="entry name" value="2OG-FeII_Oxy_2"/>
    <property type="match status" value="1"/>
</dbReference>
<evidence type="ECO:0000256" key="1">
    <source>
        <dbReference type="ARBA" id="ARBA00001954"/>
    </source>
</evidence>
<evidence type="ECO:0000313" key="5">
    <source>
        <dbReference type="Proteomes" id="UP001460270"/>
    </source>
</evidence>
<feature type="region of interest" description="Disordered" evidence="2">
    <location>
        <begin position="27"/>
        <end position="82"/>
    </location>
</feature>
<dbReference type="GO" id="GO:0051213">
    <property type="term" value="F:dioxygenase activity"/>
    <property type="evidence" value="ECO:0007669"/>
    <property type="project" value="InterPro"/>
</dbReference>
<dbReference type="InterPro" id="IPR032854">
    <property type="entry name" value="ALKBH3"/>
</dbReference>
<reference evidence="5" key="1">
    <citation type="submission" date="2024-04" db="EMBL/GenBank/DDBJ databases">
        <title>Salinicola lusitanus LLJ914,a marine bacterium isolated from the Okinawa Trough.</title>
        <authorList>
            <person name="Li J."/>
        </authorList>
    </citation>
    <scope>NUCLEOTIDE SEQUENCE [LARGE SCALE GENOMIC DNA]</scope>
</reference>
<dbReference type="Proteomes" id="UP001460270">
    <property type="component" value="Unassembled WGS sequence"/>
</dbReference>
<feature type="compositionally biased region" description="Basic and acidic residues" evidence="2">
    <location>
        <begin position="70"/>
        <end position="82"/>
    </location>
</feature>
<dbReference type="GO" id="GO:0006307">
    <property type="term" value="P:DNA alkylation repair"/>
    <property type="evidence" value="ECO:0007669"/>
    <property type="project" value="InterPro"/>
</dbReference>
<comment type="cofactor">
    <cofactor evidence="1">
        <name>Fe(2+)</name>
        <dbReference type="ChEBI" id="CHEBI:29033"/>
    </cofactor>
</comment>
<comment type="caution">
    <text evidence="4">The sequence shown here is derived from an EMBL/GenBank/DDBJ whole genome shotgun (WGS) entry which is preliminary data.</text>
</comment>
<feature type="domain" description="Alpha-ketoglutarate-dependent dioxygenase AlkB-like" evidence="3">
    <location>
        <begin position="112"/>
        <end position="253"/>
    </location>
</feature>
<sequence>MARTQNGVVPLGLILVFQNRVCENERQTSESQSARLVGTTEAQSQTSSSRSSSRADSQRAPWATGQQRNTAEEKSFEFQRPEQRLRQIPPERIIHSSGDYEISSEPSGVSRLRLIHNFLSTEEADWTFSKLLNELPWSQKTNVRLGEAYEEPRLTCWFGDLPYTYSNSTIRENTQWPSELLSLRSRLLQSFGLSLNSVLCNLYRSGHDSIGWHSDDEEENGDFTFSPHVKVPLSHGSLLIMEGSTQDDWQVTANQRAARV</sequence>
<gene>
    <name evidence="4" type="ORF">WMY93_032673</name>
</gene>
<dbReference type="Gene3D" id="2.60.120.590">
    <property type="entry name" value="Alpha-ketoglutarate-dependent dioxygenase AlkB-like"/>
    <property type="match status" value="1"/>
</dbReference>
<keyword evidence="5" id="KW-1185">Reference proteome</keyword>
<evidence type="ECO:0000256" key="2">
    <source>
        <dbReference type="SAM" id="MobiDB-lite"/>
    </source>
</evidence>
<dbReference type="SUPFAM" id="SSF51197">
    <property type="entry name" value="Clavaminate synthase-like"/>
    <property type="match status" value="1"/>
</dbReference>
<dbReference type="InterPro" id="IPR037151">
    <property type="entry name" value="AlkB-like_sf"/>
</dbReference>
<name>A0AAW0MK40_9GOBI</name>
<evidence type="ECO:0000313" key="4">
    <source>
        <dbReference type="EMBL" id="KAK7880675.1"/>
    </source>
</evidence>
<proteinExistence type="predicted"/>
<dbReference type="AlphaFoldDB" id="A0AAW0MK40"/>
<organism evidence="4 5">
    <name type="scientific">Mugilogobius chulae</name>
    <name type="common">yellowstripe goby</name>
    <dbReference type="NCBI Taxonomy" id="88201"/>
    <lineage>
        <taxon>Eukaryota</taxon>
        <taxon>Metazoa</taxon>
        <taxon>Chordata</taxon>
        <taxon>Craniata</taxon>
        <taxon>Vertebrata</taxon>
        <taxon>Euteleostomi</taxon>
        <taxon>Actinopterygii</taxon>
        <taxon>Neopterygii</taxon>
        <taxon>Teleostei</taxon>
        <taxon>Neoteleostei</taxon>
        <taxon>Acanthomorphata</taxon>
        <taxon>Gobiaria</taxon>
        <taxon>Gobiiformes</taxon>
        <taxon>Gobioidei</taxon>
        <taxon>Gobiidae</taxon>
        <taxon>Gobionellinae</taxon>
        <taxon>Mugilogobius</taxon>
    </lineage>
</organism>
<accession>A0AAW0MK40</accession>
<dbReference type="PANTHER" id="PTHR31212:SF4">
    <property type="entry name" value="ALPHA-KETOGLUTARATE-DEPENDENT DIOXYGENASE ALKB HOMOLOG 3"/>
    <property type="match status" value="1"/>
</dbReference>
<dbReference type="EMBL" id="JBBPFD010000059">
    <property type="protein sequence ID" value="KAK7880675.1"/>
    <property type="molecule type" value="Genomic_DNA"/>
</dbReference>
<evidence type="ECO:0000259" key="3">
    <source>
        <dbReference type="Pfam" id="PF13532"/>
    </source>
</evidence>
<protein>
    <recommendedName>
        <fullName evidence="3">Alpha-ketoglutarate-dependent dioxygenase AlkB-like domain-containing protein</fullName>
    </recommendedName>
</protein>
<feature type="compositionally biased region" description="Low complexity" evidence="2">
    <location>
        <begin position="39"/>
        <end position="60"/>
    </location>
</feature>
<dbReference type="GO" id="GO:0005654">
    <property type="term" value="C:nucleoplasm"/>
    <property type="evidence" value="ECO:0007669"/>
    <property type="project" value="TreeGrafter"/>
</dbReference>